<dbReference type="Proteomes" id="UP000184111">
    <property type="component" value="Unassembled WGS sequence"/>
</dbReference>
<dbReference type="InterPro" id="IPR039422">
    <property type="entry name" value="MarR/SlyA-like"/>
</dbReference>
<dbReference type="InterPro" id="IPR000835">
    <property type="entry name" value="HTH_MarR-typ"/>
</dbReference>
<dbReference type="EMBL" id="FRBI01000016">
    <property type="protein sequence ID" value="SHM89899.1"/>
    <property type="molecule type" value="Genomic_DNA"/>
</dbReference>
<dbReference type="OrthoDB" id="3830756at2"/>
<evidence type="ECO:0000313" key="3">
    <source>
        <dbReference type="Proteomes" id="UP000184111"/>
    </source>
</evidence>
<gene>
    <name evidence="2" type="ORF">SAMN05216499_11630</name>
</gene>
<name>A0A1M7MGI0_9ACTN</name>
<dbReference type="PROSITE" id="PS50995">
    <property type="entry name" value="HTH_MARR_2"/>
    <property type="match status" value="1"/>
</dbReference>
<dbReference type="InterPro" id="IPR036390">
    <property type="entry name" value="WH_DNA-bd_sf"/>
</dbReference>
<dbReference type="AlphaFoldDB" id="A0A1M7MGI0"/>
<dbReference type="PANTHER" id="PTHR33164">
    <property type="entry name" value="TRANSCRIPTIONAL REGULATOR, MARR FAMILY"/>
    <property type="match status" value="1"/>
</dbReference>
<dbReference type="Pfam" id="PF01047">
    <property type="entry name" value="MarR"/>
    <property type="match status" value="1"/>
</dbReference>
<proteinExistence type="predicted"/>
<accession>A0A1M7MGI0</accession>
<dbReference type="InterPro" id="IPR036388">
    <property type="entry name" value="WH-like_DNA-bd_sf"/>
</dbReference>
<dbReference type="SUPFAM" id="SSF46785">
    <property type="entry name" value="Winged helix' DNA-binding domain"/>
    <property type="match status" value="1"/>
</dbReference>
<dbReference type="GO" id="GO:0003677">
    <property type="term" value="F:DNA binding"/>
    <property type="evidence" value="ECO:0007669"/>
    <property type="project" value="UniProtKB-KW"/>
</dbReference>
<keyword evidence="3" id="KW-1185">Reference proteome</keyword>
<evidence type="ECO:0000313" key="2">
    <source>
        <dbReference type="EMBL" id="SHM89899.1"/>
    </source>
</evidence>
<dbReference type="PRINTS" id="PR00598">
    <property type="entry name" value="HTHMARR"/>
</dbReference>
<protein>
    <submittedName>
        <fullName evidence="2">DNA-binding transcriptional regulator, MarR family</fullName>
    </submittedName>
</protein>
<dbReference type="PANTHER" id="PTHR33164:SF103">
    <property type="entry name" value="REGULATORY PROTEIN MARR"/>
    <property type="match status" value="1"/>
</dbReference>
<reference evidence="2 3" key="1">
    <citation type="submission" date="2016-11" db="EMBL/GenBank/DDBJ databases">
        <authorList>
            <person name="Jaros S."/>
            <person name="Januszkiewicz K."/>
            <person name="Wedrychowicz H."/>
        </authorList>
    </citation>
    <scope>NUCLEOTIDE SEQUENCE [LARGE SCALE GENOMIC DNA]</scope>
    <source>
        <strain evidence="2 3">CGMCC 4.2025</strain>
    </source>
</reference>
<evidence type="ECO:0000259" key="1">
    <source>
        <dbReference type="PROSITE" id="PS50995"/>
    </source>
</evidence>
<dbReference type="GO" id="GO:0006950">
    <property type="term" value="P:response to stress"/>
    <property type="evidence" value="ECO:0007669"/>
    <property type="project" value="TreeGrafter"/>
</dbReference>
<dbReference type="SMART" id="SM00347">
    <property type="entry name" value="HTH_MARR"/>
    <property type="match status" value="1"/>
</dbReference>
<dbReference type="STRING" id="310782.SAMN05216499_11630"/>
<dbReference type="RefSeq" id="WP_073500808.1">
    <property type="nucleotide sequence ID" value="NZ_FRBI01000016.1"/>
</dbReference>
<feature type="domain" description="HTH marR-type" evidence="1">
    <location>
        <begin position="1"/>
        <end position="147"/>
    </location>
</feature>
<organism evidence="2 3">
    <name type="scientific">Actinacidiphila paucisporea</name>
    <dbReference type="NCBI Taxonomy" id="310782"/>
    <lineage>
        <taxon>Bacteria</taxon>
        <taxon>Bacillati</taxon>
        <taxon>Actinomycetota</taxon>
        <taxon>Actinomycetes</taxon>
        <taxon>Kitasatosporales</taxon>
        <taxon>Streptomycetaceae</taxon>
        <taxon>Actinacidiphila</taxon>
    </lineage>
</organism>
<dbReference type="Gene3D" id="1.10.10.10">
    <property type="entry name" value="Winged helix-like DNA-binding domain superfamily/Winged helix DNA-binding domain"/>
    <property type="match status" value="1"/>
</dbReference>
<sequence length="164" mass="17999">MREAHTYHDQHASLAAPGIGGLLELLETAWEHNRASLSTAPLSSAQTRVMYIIDREPGINLSTLGQRLCAAAPSVTRLCDRLQAAGFLRRIPHAEDRRATQLELTEAGISHLNGIRHRREQILRQAMERMGPGAQRALVVGLSALCEAVVEPAQQDERGRPETA</sequence>
<keyword evidence="2" id="KW-0238">DNA-binding</keyword>
<dbReference type="GO" id="GO:0003700">
    <property type="term" value="F:DNA-binding transcription factor activity"/>
    <property type="evidence" value="ECO:0007669"/>
    <property type="project" value="InterPro"/>
</dbReference>